<feature type="region of interest" description="Disordered" evidence="1">
    <location>
        <begin position="1"/>
        <end position="22"/>
    </location>
</feature>
<proteinExistence type="predicted"/>
<feature type="non-terminal residue" evidence="2">
    <location>
        <position position="41"/>
    </location>
</feature>
<name>A0A9N9JAR3_9GLOM</name>
<evidence type="ECO:0000313" key="3">
    <source>
        <dbReference type="Proteomes" id="UP000789570"/>
    </source>
</evidence>
<keyword evidence="3" id="KW-1185">Reference proteome</keyword>
<accession>A0A9N9JAR3</accession>
<feature type="non-terminal residue" evidence="2">
    <location>
        <position position="1"/>
    </location>
</feature>
<protein>
    <submittedName>
        <fullName evidence="2">4730_t:CDS:1</fullName>
    </submittedName>
</protein>
<comment type="caution">
    <text evidence="2">The sequence shown here is derived from an EMBL/GenBank/DDBJ whole genome shotgun (WGS) entry which is preliminary data.</text>
</comment>
<gene>
    <name evidence="2" type="ORF">FCALED_LOCUS17648</name>
</gene>
<sequence length="41" mass="4478">PDDKESIYNPNEGDLADSTKIVISHSDTSQALRKEINTTSS</sequence>
<organism evidence="2 3">
    <name type="scientific">Funneliformis caledonium</name>
    <dbReference type="NCBI Taxonomy" id="1117310"/>
    <lineage>
        <taxon>Eukaryota</taxon>
        <taxon>Fungi</taxon>
        <taxon>Fungi incertae sedis</taxon>
        <taxon>Mucoromycota</taxon>
        <taxon>Glomeromycotina</taxon>
        <taxon>Glomeromycetes</taxon>
        <taxon>Glomerales</taxon>
        <taxon>Glomeraceae</taxon>
        <taxon>Funneliformis</taxon>
    </lineage>
</organism>
<evidence type="ECO:0000313" key="2">
    <source>
        <dbReference type="EMBL" id="CAG8772901.1"/>
    </source>
</evidence>
<dbReference type="OrthoDB" id="2350823at2759"/>
<dbReference type="AlphaFoldDB" id="A0A9N9JAR3"/>
<dbReference type="EMBL" id="CAJVPQ010028379">
    <property type="protein sequence ID" value="CAG8772901.1"/>
    <property type="molecule type" value="Genomic_DNA"/>
</dbReference>
<reference evidence="2" key="1">
    <citation type="submission" date="2021-06" db="EMBL/GenBank/DDBJ databases">
        <authorList>
            <person name="Kallberg Y."/>
            <person name="Tangrot J."/>
            <person name="Rosling A."/>
        </authorList>
    </citation>
    <scope>NUCLEOTIDE SEQUENCE</scope>
    <source>
        <strain evidence="2">UK204</strain>
    </source>
</reference>
<evidence type="ECO:0000256" key="1">
    <source>
        <dbReference type="SAM" id="MobiDB-lite"/>
    </source>
</evidence>
<dbReference type="Proteomes" id="UP000789570">
    <property type="component" value="Unassembled WGS sequence"/>
</dbReference>